<comment type="caution">
    <text evidence="1">The sequence shown here is derived from an EMBL/GenBank/DDBJ whole genome shotgun (WGS) entry which is preliminary data.</text>
</comment>
<evidence type="ECO:0000313" key="1">
    <source>
        <dbReference type="EMBL" id="NEU74089.1"/>
    </source>
</evidence>
<dbReference type="AlphaFoldDB" id="A0A846HBG4"/>
<organism evidence="1 2">
    <name type="scientific">Hassallia byssoidea VB512170</name>
    <dbReference type="NCBI Taxonomy" id="1304833"/>
    <lineage>
        <taxon>Bacteria</taxon>
        <taxon>Bacillati</taxon>
        <taxon>Cyanobacteriota</taxon>
        <taxon>Cyanophyceae</taxon>
        <taxon>Nostocales</taxon>
        <taxon>Tolypothrichaceae</taxon>
        <taxon>Hassallia</taxon>
    </lineage>
</organism>
<evidence type="ECO:0000313" key="2">
    <source>
        <dbReference type="Proteomes" id="UP000031549"/>
    </source>
</evidence>
<proteinExistence type="predicted"/>
<dbReference type="Proteomes" id="UP000031549">
    <property type="component" value="Unassembled WGS sequence"/>
</dbReference>
<reference evidence="1 2" key="1">
    <citation type="journal article" date="2015" name="Genome Announc.">
        <title>Draft Genome Sequence of Cyanobacterium Hassallia byssoidea Strain VB512170, Isolated from Monuments in India.</title>
        <authorList>
            <person name="Singh D."/>
            <person name="Chandrababunaidu M.M."/>
            <person name="Panda A."/>
            <person name="Sen D."/>
            <person name="Bhattacharyya S."/>
            <person name="Adhikary S.P."/>
            <person name="Tripathy S."/>
        </authorList>
    </citation>
    <scope>NUCLEOTIDE SEQUENCE [LARGE SCALE GENOMIC DNA]</scope>
    <source>
        <strain evidence="1 2">VB512170</strain>
    </source>
</reference>
<keyword evidence="2" id="KW-1185">Reference proteome</keyword>
<protein>
    <submittedName>
        <fullName evidence="1">Uncharacterized protein</fullName>
    </submittedName>
</protein>
<gene>
    <name evidence="1" type="ORF">PI95_016370</name>
</gene>
<sequence length="263" mass="30662">MFRWLFDVCIPGYNNDLYSLLSNLNGDEIIILKNQQHHPSEKYYFSSKHLNDLEKSNEVSNRGEKLLLLLNGACYFSKMTRHPLQIRDLYERTITGDFNKLKSYNSTIDIPTFSNNMLQTSLKKNVTNSNVDDINKCILIAQDNKYFYQILFLMGKGSPLQDWVNLYRIYEIIETGLEFNFKQIASKNKLQLFKHTANHPQVSGDAARHGILPNNQPPTNPMNIEEAENLMRLAIQKWILLTYNIDINISSNYENFYSSFNQI</sequence>
<accession>A0A846HBG4</accession>
<name>A0A846HBG4_9CYAN</name>
<dbReference type="EMBL" id="JTCM02000034">
    <property type="protein sequence ID" value="NEU74089.1"/>
    <property type="molecule type" value="Genomic_DNA"/>
</dbReference>
<dbReference type="RefSeq" id="WP_039741328.1">
    <property type="nucleotide sequence ID" value="NZ_JTCM02000034.1"/>
</dbReference>